<dbReference type="PANTHER" id="PTHR43491:SF2">
    <property type="entry name" value="UDP-N-ACETYL-D-MANNOSAMINE DEHYDROGENASE"/>
    <property type="match status" value="1"/>
</dbReference>
<dbReference type="InterPro" id="IPR028359">
    <property type="entry name" value="UDP_ManNAc/GlcNAc_DH"/>
</dbReference>
<dbReference type="InterPro" id="IPR001732">
    <property type="entry name" value="UDP-Glc/GDP-Man_DH_N"/>
</dbReference>
<dbReference type="InterPro" id="IPR008927">
    <property type="entry name" value="6-PGluconate_DH-like_C_sf"/>
</dbReference>
<dbReference type="Gene3D" id="3.40.50.720">
    <property type="entry name" value="NAD(P)-binding Rossmann-like Domain"/>
    <property type="match status" value="2"/>
</dbReference>
<evidence type="ECO:0000313" key="5">
    <source>
        <dbReference type="EMBL" id="KAL3421198.1"/>
    </source>
</evidence>
<dbReference type="SUPFAM" id="SSF51735">
    <property type="entry name" value="NAD(P)-binding Rossmann-fold domains"/>
    <property type="match status" value="1"/>
</dbReference>
<sequence length="466" mass="51128">MELLSAPSLTHSQSWNLASEFEKAQLYASGSSTGTASPRSVWSSDDSRSTFQETPVSAYSNTEDYFSNVREDETPVVAVIGVGYVGLHLATAFSKHYKVVAFDVSDTRLAAVKKNLPDQTDIYLTSDETCLTPATHFLVAVPTPLVAGTTDIDTSIIQASLNTISRNVRPGATVIIESSVSVGMTRSLLTEMVIKYRLQAGMSPERVDPGRTYPPYESIPKIISGLDDVAPDSLKYIQKLYGRVFENIVPVSCPEVAEMTKLYENCQRMVCIAYANEMADACQDLNIDAFEVSRAAATKPFGYLPFTPSAGVGGHCIPVNPSYLFNVSEFPLLRHATDRMNKRPAALAERTMQRLIHGNPTCSSKRKYKILVVGVAFKPGQELTTNSPGVGIINHLLDKWDSHVSFADPLVSEDALPYVPKLDDAQEWNREKLNAFDAILIVMKQVGLNLDILGDLENVLIEQYCA</sequence>
<dbReference type="Pfam" id="PF03721">
    <property type="entry name" value="UDPG_MGDP_dh_N"/>
    <property type="match status" value="1"/>
</dbReference>
<dbReference type="PANTHER" id="PTHR43491">
    <property type="entry name" value="UDP-N-ACETYL-D-MANNOSAMINE DEHYDROGENASE"/>
    <property type="match status" value="1"/>
</dbReference>
<dbReference type="NCBIfam" id="TIGR03026">
    <property type="entry name" value="NDP-sugDHase"/>
    <property type="match status" value="1"/>
</dbReference>
<dbReference type="InterPro" id="IPR036291">
    <property type="entry name" value="NAD(P)-bd_dom_sf"/>
</dbReference>
<gene>
    <name evidence="5" type="ORF">PVAG01_07643</name>
</gene>
<evidence type="ECO:0000313" key="6">
    <source>
        <dbReference type="Proteomes" id="UP001629113"/>
    </source>
</evidence>
<evidence type="ECO:0000256" key="2">
    <source>
        <dbReference type="PIRNR" id="PIRNR000124"/>
    </source>
</evidence>
<dbReference type="Proteomes" id="UP001629113">
    <property type="component" value="Unassembled WGS sequence"/>
</dbReference>
<comment type="similarity">
    <text evidence="1 2">Belongs to the UDP-glucose/GDP-mannose dehydrogenase family.</text>
</comment>
<dbReference type="EMBL" id="JBFCZG010000006">
    <property type="protein sequence ID" value="KAL3421198.1"/>
    <property type="molecule type" value="Genomic_DNA"/>
</dbReference>
<organism evidence="5 6">
    <name type="scientific">Phlyctema vagabunda</name>
    <dbReference type="NCBI Taxonomy" id="108571"/>
    <lineage>
        <taxon>Eukaryota</taxon>
        <taxon>Fungi</taxon>
        <taxon>Dikarya</taxon>
        <taxon>Ascomycota</taxon>
        <taxon>Pezizomycotina</taxon>
        <taxon>Leotiomycetes</taxon>
        <taxon>Helotiales</taxon>
        <taxon>Dermateaceae</taxon>
        <taxon>Phlyctema</taxon>
    </lineage>
</organism>
<reference evidence="5 6" key="1">
    <citation type="submission" date="2024-06" db="EMBL/GenBank/DDBJ databases">
        <title>Complete genome of Phlyctema vagabunda strain 19-DSS-EL-015.</title>
        <authorList>
            <person name="Fiorenzani C."/>
        </authorList>
    </citation>
    <scope>NUCLEOTIDE SEQUENCE [LARGE SCALE GENOMIC DNA]</scope>
    <source>
        <strain evidence="5 6">19-DSS-EL-015</strain>
    </source>
</reference>
<accession>A0ABR4PCZ6</accession>
<proteinExistence type="inferred from homology"/>
<dbReference type="InterPro" id="IPR036220">
    <property type="entry name" value="UDP-Glc/GDP-Man_DH_C_sf"/>
</dbReference>
<dbReference type="SUPFAM" id="SSF48179">
    <property type="entry name" value="6-phosphogluconate dehydrogenase C-terminal domain-like"/>
    <property type="match status" value="1"/>
</dbReference>
<dbReference type="InterPro" id="IPR014026">
    <property type="entry name" value="UDP-Glc/GDP-Man_DH_dimer"/>
</dbReference>
<evidence type="ECO:0000259" key="3">
    <source>
        <dbReference type="Pfam" id="PF00984"/>
    </source>
</evidence>
<dbReference type="PIRSF" id="PIRSF500136">
    <property type="entry name" value="UDP_ManNAc_DH"/>
    <property type="match status" value="1"/>
</dbReference>
<dbReference type="PIRSF" id="PIRSF000124">
    <property type="entry name" value="UDPglc_GDPman_dh"/>
    <property type="match status" value="1"/>
</dbReference>
<name>A0ABR4PCZ6_9HELO</name>
<protein>
    <submittedName>
        <fullName evidence="5">UDP-N-acetyl-D-glucosamine 6-dehydrogenase 1</fullName>
    </submittedName>
</protein>
<dbReference type="SUPFAM" id="SSF52413">
    <property type="entry name" value="UDP-glucose/GDP-mannose dehydrogenase C-terminal domain"/>
    <property type="match status" value="1"/>
</dbReference>
<feature type="domain" description="UDP-glucose/GDP-mannose dehydrogenase dimerisation" evidence="3">
    <location>
        <begin position="256"/>
        <end position="328"/>
    </location>
</feature>
<keyword evidence="6" id="KW-1185">Reference proteome</keyword>
<evidence type="ECO:0000259" key="4">
    <source>
        <dbReference type="Pfam" id="PF03721"/>
    </source>
</evidence>
<evidence type="ECO:0000256" key="1">
    <source>
        <dbReference type="ARBA" id="ARBA00006601"/>
    </source>
</evidence>
<feature type="domain" description="UDP-glucose/GDP-mannose dehydrogenase N-terminal" evidence="4">
    <location>
        <begin position="77"/>
        <end position="229"/>
    </location>
</feature>
<dbReference type="Pfam" id="PF00984">
    <property type="entry name" value="UDPG_MGDP_dh"/>
    <property type="match status" value="1"/>
</dbReference>
<comment type="caution">
    <text evidence="5">The sequence shown here is derived from an EMBL/GenBank/DDBJ whole genome shotgun (WGS) entry which is preliminary data.</text>
</comment>
<dbReference type="InterPro" id="IPR017476">
    <property type="entry name" value="UDP-Glc/GDP-Man"/>
</dbReference>